<reference evidence="11" key="2">
    <citation type="submission" date="2025-08" db="UniProtKB">
        <authorList>
            <consortium name="Ensembl"/>
        </authorList>
    </citation>
    <scope>IDENTIFICATION</scope>
</reference>
<protein>
    <recommendedName>
        <fullName evidence="2">Ubiquitin-like modifier-activating enzyme 5</fullName>
    </recommendedName>
    <alternativeName>
        <fullName evidence="8">UFM1-activating enzyme</fullName>
    </alternativeName>
</protein>
<dbReference type="GO" id="GO:0071569">
    <property type="term" value="P:protein ufmylation"/>
    <property type="evidence" value="ECO:0007669"/>
    <property type="project" value="TreeGrafter"/>
</dbReference>
<gene>
    <name evidence="11" type="primary">UBA5</name>
</gene>
<dbReference type="FunFam" id="3.40.50.720:FF:000066">
    <property type="entry name" value="Putative ubiquitin-like modifier-activating enzyme 5"/>
    <property type="match status" value="1"/>
</dbReference>
<evidence type="ECO:0000256" key="9">
    <source>
        <dbReference type="SAM" id="MobiDB-lite"/>
    </source>
</evidence>
<dbReference type="GeneTree" id="ENSGT00940000156177"/>
<feature type="domain" description="THIF-type NAD/FAD binding fold" evidence="10">
    <location>
        <begin position="50"/>
        <end position="303"/>
    </location>
</feature>
<evidence type="ECO:0000313" key="11">
    <source>
        <dbReference type="Ensembl" id="ENSEEEP00000055715.1"/>
    </source>
</evidence>
<name>A0AAY5EFG4_ELEEL</name>
<dbReference type="PROSITE" id="PS00065">
    <property type="entry name" value="D_2_HYDROXYACID_DH_1"/>
    <property type="match status" value="1"/>
</dbReference>
<dbReference type="PANTHER" id="PTHR10953">
    <property type="entry name" value="UBIQUITIN-ACTIVATING ENZYME E1"/>
    <property type="match status" value="1"/>
</dbReference>
<dbReference type="Gene3D" id="3.40.50.720">
    <property type="entry name" value="NAD(P)-binding Rossmann-like Domain"/>
    <property type="match status" value="1"/>
</dbReference>
<feature type="compositionally biased region" description="Basic and acidic residues" evidence="9">
    <location>
        <begin position="311"/>
        <end position="327"/>
    </location>
</feature>
<dbReference type="InterPro" id="IPR045886">
    <property type="entry name" value="ThiF/MoeB/HesA"/>
</dbReference>
<organism evidence="11 12">
    <name type="scientific">Electrophorus electricus</name>
    <name type="common">Electric eel</name>
    <name type="synonym">Gymnotus electricus</name>
    <dbReference type="NCBI Taxonomy" id="8005"/>
    <lineage>
        <taxon>Eukaryota</taxon>
        <taxon>Metazoa</taxon>
        <taxon>Chordata</taxon>
        <taxon>Craniata</taxon>
        <taxon>Vertebrata</taxon>
        <taxon>Euteleostomi</taxon>
        <taxon>Actinopterygii</taxon>
        <taxon>Neopterygii</taxon>
        <taxon>Teleostei</taxon>
        <taxon>Ostariophysi</taxon>
        <taxon>Gymnotiformes</taxon>
        <taxon>Gymnotoidei</taxon>
        <taxon>Gymnotidae</taxon>
        <taxon>Electrophorus</taxon>
    </lineage>
</organism>
<dbReference type="Proteomes" id="UP000314983">
    <property type="component" value="Chromosome 10"/>
</dbReference>
<dbReference type="GO" id="GO:0071566">
    <property type="term" value="F:UFM1 activating enzyme activity"/>
    <property type="evidence" value="ECO:0007669"/>
    <property type="project" value="TreeGrafter"/>
</dbReference>
<evidence type="ECO:0000256" key="5">
    <source>
        <dbReference type="ARBA" id="ARBA00022786"/>
    </source>
</evidence>
<evidence type="ECO:0000256" key="7">
    <source>
        <dbReference type="ARBA" id="ARBA00022840"/>
    </source>
</evidence>
<accession>A0AAY5EFG4</accession>
<feature type="region of interest" description="Disordered" evidence="9">
    <location>
        <begin position="311"/>
        <end position="333"/>
    </location>
</feature>
<comment type="similarity">
    <text evidence="1">Belongs to the ubiquitin-activating E1 family. UBA5 subfamily.</text>
</comment>
<dbReference type="GO" id="GO:0005524">
    <property type="term" value="F:ATP binding"/>
    <property type="evidence" value="ECO:0007669"/>
    <property type="project" value="UniProtKB-KW"/>
</dbReference>
<evidence type="ECO:0000259" key="10">
    <source>
        <dbReference type="Pfam" id="PF00899"/>
    </source>
</evidence>
<dbReference type="GO" id="GO:0046872">
    <property type="term" value="F:metal ion binding"/>
    <property type="evidence" value="ECO:0007669"/>
    <property type="project" value="UniProtKB-KW"/>
</dbReference>
<keyword evidence="5" id="KW-0833">Ubl conjugation pathway</keyword>
<keyword evidence="4" id="KW-0547">Nucleotide-binding</keyword>
<dbReference type="GO" id="GO:0005829">
    <property type="term" value="C:cytosol"/>
    <property type="evidence" value="ECO:0007669"/>
    <property type="project" value="TreeGrafter"/>
</dbReference>
<dbReference type="InterPro" id="IPR035985">
    <property type="entry name" value="Ubiquitin-activating_enz"/>
</dbReference>
<sequence>MSTVEELKLRVRELENELIKCKQKTDPETPAHVRTKIEEMSAEVVDSNPYSRLMALKRMGIVKSYEKIRSFTVAVVGVGGVGSVTAEMLTRCGIGKLLLFDYDKVELANMNRLFFQPHQAGLSKVEAAEHTLRCINPDVVFETHNYNITTMDNFTHFMDRIRWVNGGLEEGKPVDLLLSCVDNFEARMAINTACNELGQVWMESGVSENAVSGHIQLINPGETACFACAPPLVVATNIDEKTLKKDGVCAASLPTTMGVVAGILVQNVLKYLLGFGTVSYYLGYNAMEDFFPSMTMKANAQCSDMHCRRQQEEHKKKATEHPKQEVVKEEEEVVHEDNEWGIEVVDEVTEDELQAASGPKPDLPEGIIPIYTIPPEKVRESPEDMVEETEQSLEELMAQMKKM</sequence>
<dbReference type="Ensembl" id="ENSEEET00000054328.1">
    <property type="protein sequence ID" value="ENSEEEP00000055715.1"/>
    <property type="gene ID" value="ENSEEEG00000015901.2"/>
</dbReference>
<keyword evidence="7" id="KW-0067">ATP-binding</keyword>
<dbReference type="CDD" id="cd00757">
    <property type="entry name" value="ThiF_MoeB_HesA_family"/>
    <property type="match status" value="1"/>
</dbReference>
<reference evidence="11 12" key="1">
    <citation type="submission" date="2020-05" db="EMBL/GenBank/DDBJ databases">
        <title>Electrophorus electricus (electric eel) genome, fEleEle1, primary haplotype.</title>
        <authorList>
            <person name="Myers G."/>
            <person name="Meyer A."/>
            <person name="Fedrigo O."/>
            <person name="Formenti G."/>
            <person name="Rhie A."/>
            <person name="Tracey A."/>
            <person name="Sims Y."/>
            <person name="Jarvis E.D."/>
        </authorList>
    </citation>
    <scope>NUCLEOTIDE SEQUENCE [LARGE SCALE GENOMIC DNA]</scope>
</reference>
<evidence type="ECO:0000313" key="12">
    <source>
        <dbReference type="Proteomes" id="UP000314983"/>
    </source>
</evidence>
<proteinExistence type="inferred from homology"/>
<keyword evidence="6" id="KW-0862">Zinc</keyword>
<reference evidence="11" key="3">
    <citation type="submission" date="2025-09" db="UniProtKB">
        <authorList>
            <consortium name="Ensembl"/>
        </authorList>
    </citation>
    <scope>IDENTIFICATION</scope>
</reference>
<dbReference type="AlphaFoldDB" id="A0AAY5EFG4"/>
<evidence type="ECO:0000256" key="2">
    <source>
        <dbReference type="ARBA" id="ARBA00016279"/>
    </source>
</evidence>
<evidence type="ECO:0000256" key="1">
    <source>
        <dbReference type="ARBA" id="ARBA00005339"/>
    </source>
</evidence>
<dbReference type="InterPro" id="IPR029752">
    <property type="entry name" value="D-isomer_DH_CS1"/>
</dbReference>
<keyword evidence="12" id="KW-1185">Reference proteome</keyword>
<evidence type="ECO:0000256" key="6">
    <source>
        <dbReference type="ARBA" id="ARBA00022833"/>
    </source>
</evidence>
<dbReference type="PANTHER" id="PTHR10953:SF9">
    <property type="entry name" value="UBIQUITIN-LIKE MODIFIER-ACTIVATING ENZYME 5"/>
    <property type="match status" value="1"/>
</dbReference>
<evidence type="ECO:0000256" key="8">
    <source>
        <dbReference type="ARBA" id="ARBA00030506"/>
    </source>
</evidence>
<dbReference type="InterPro" id="IPR000594">
    <property type="entry name" value="ThiF_NAD_FAD-bd"/>
</dbReference>
<evidence type="ECO:0000256" key="4">
    <source>
        <dbReference type="ARBA" id="ARBA00022741"/>
    </source>
</evidence>
<dbReference type="SUPFAM" id="SSF69572">
    <property type="entry name" value="Activating enzymes of the ubiquitin-like proteins"/>
    <property type="match status" value="1"/>
</dbReference>
<evidence type="ECO:0000256" key="3">
    <source>
        <dbReference type="ARBA" id="ARBA00022723"/>
    </source>
</evidence>
<keyword evidence="3" id="KW-0479">Metal-binding</keyword>
<dbReference type="Pfam" id="PF00899">
    <property type="entry name" value="ThiF"/>
    <property type="match status" value="1"/>
</dbReference>